<proteinExistence type="predicted"/>
<evidence type="ECO:0000256" key="1">
    <source>
        <dbReference type="SAM" id="MobiDB-lite"/>
    </source>
</evidence>
<name>A0A1I7RSH3_BURXY</name>
<feature type="compositionally biased region" description="Low complexity" evidence="1">
    <location>
        <begin position="102"/>
        <end position="124"/>
    </location>
</feature>
<dbReference type="AlphaFoldDB" id="A0A1I7RSH3"/>
<evidence type="ECO:0000313" key="2">
    <source>
        <dbReference type="Proteomes" id="UP000095284"/>
    </source>
</evidence>
<protein>
    <submittedName>
        <fullName evidence="3">Small nuclear ribonucleoprotein</fullName>
    </submittedName>
</protein>
<accession>A0A1I7RSH3</accession>
<dbReference type="eggNOG" id="ENOG502SD4D">
    <property type="taxonomic scope" value="Eukaryota"/>
</dbReference>
<organism evidence="2 3">
    <name type="scientific">Bursaphelenchus xylophilus</name>
    <name type="common">Pinewood nematode worm</name>
    <name type="synonym">Aphelenchoides xylophilus</name>
    <dbReference type="NCBI Taxonomy" id="6326"/>
    <lineage>
        <taxon>Eukaryota</taxon>
        <taxon>Metazoa</taxon>
        <taxon>Ecdysozoa</taxon>
        <taxon>Nematoda</taxon>
        <taxon>Chromadorea</taxon>
        <taxon>Rhabditida</taxon>
        <taxon>Tylenchina</taxon>
        <taxon>Tylenchomorpha</taxon>
        <taxon>Aphelenchoidea</taxon>
        <taxon>Aphelenchoididae</taxon>
        <taxon>Bursaphelenchus</taxon>
    </lineage>
</organism>
<reference evidence="3" key="1">
    <citation type="submission" date="2016-11" db="UniProtKB">
        <authorList>
            <consortium name="WormBaseParasite"/>
        </authorList>
    </citation>
    <scope>IDENTIFICATION</scope>
</reference>
<dbReference type="WBParaSite" id="BXY_0367700.1">
    <property type="protein sequence ID" value="BXY_0367700.1"/>
    <property type="gene ID" value="BXY_0367700"/>
</dbReference>
<evidence type="ECO:0000313" key="3">
    <source>
        <dbReference type="WBParaSite" id="BXY_0367700.1"/>
    </source>
</evidence>
<feature type="region of interest" description="Disordered" evidence="1">
    <location>
        <begin position="101"/>
        <end position="124"/>
    </location>
</feature>
<sequence>MAPSSSETASPKRGKGKECRPFLLLLPCFSVDIPVDNVFLMSISRSSDNTSTVIMAGSADAAKNFLESAFNKTKEVVSTAGESAKGFANVAIENVQKIIPGQQPAAQPEAAAEAAPAPEAAASQ</sequence>
<dbReference type="Proteomes" id="UP000095284">
    <property type="component" value="Unplaced"/>
</dbReference>